<evidence type="ECO:0000313" key="1">
    <source>
        <dbReference type="EMBL" id="MBV3389281.1"/>
    </source>
</evidence>
<comment type="caution">
    <text evidence="1">The sequence shown here is derived from an EMBL/GenBank/DDBJ whole genome shotgun (WGS) entry which is preliminary data.</text>
</comment>
<dbReference type="NCBIfam" id="NF033819">
    <property type="entry name" value="IS66_TnpB"/>
    <property type="match status" value="1"/>
</dbReference>
<protein>
    <submittedName>
        <fullName evidence="1">IS66 family insertion sequence element accessory protein TnpB</fullName>
    </submittedName>
</protein>
<proteinExistence type="predicted"/>
<dbReference type="PANTHER" id="PTHR36455">
    <property type="match status" value="1"/>
</dbReference>
<sequence length="144" mass="16953">MLSLSSGFNYYLCSEPVTLRYRHAGLRNYIKSQLHRDPTNGDIYIFLSKDGHRVRIYYFHHQGEILTEKILHSNHFVEPVFDEKKGCYHISWESFVYLVEGIVLKDRKVAFNDLNDENDEELGMDIEEPAQGKIDEKELLKETI</sequence>
<gene>
    <name evidence="1" type="primary">tnpB</name>
    <name evidence="1" type="ORF">KSW82_16300</name>
</gene>
<dbReference type="PANTHER" id="PTHR36455:SF1">
    <property type="entry name" value="BLR8292 PROTEIN"/>
    <property type="match status" value="1"/>
</dbReference>
<dbReference type="RefSeq" id="WP_217745276.1">
    <property type="nucleotide sequence ID" value="NZ_JAHOEI010000133.1"/>
</dbReference>
<dbReference type="Pfam" id="PF05717">
    <property type="entry name" value="TnpB_IS66"/>
    <property type="match status" value="1"/>
</dbReference>
<organism evidence="1 2">
    <name type="scientific">Segatella copri</name>
    <dbReference type="NCBI Taxonomy" id="165179"/>
    <lineage>
        <taxon>Bacteria</taxon>
        <taxon>Pseudomonadati</taxon>
        <taxon>Bacteroidota</taxon>
        <taxon>Bacteroidia</taxon>
        <taxon>Bacteroidales</taxon>
        <taxon>Prevotellaceae</taxon>
        <taxon>Segatella</taxon>
    </lineage>
</organism>
<reference evidence="1" key="1">
    <citation type="submission" date="2021-06" db="EMBL/GenBank/DDBJ databases">
        <title>Collection of gut derived symbiotic bacterial strains cultured from healthy donors.</title>
        <authorList>
            <person name="Lin H."/>
            <person name="Littmann E."/>
            <person name="Pamer E.G."/>
        </authorList>
    </citation>
    <scope>NUCLEOTIDE SEQUENCE</scope>
    <source>
        <strain evidence="1">MSK.21.74</strain>
    </source>
</reference>
<dbReference type="InterPro" id="IPR008878">
    <property type="entry name" value="Transposase_IS66_Orf2"/>
</dbReference>
<dbReference type="EMBL" id="JAHOEI010000133">
    <property type="protein sequence ID" value="MBV3389281.1"/>
    <property type="molecule type" value="Genomic_DNA"/>
</dbReference>
<name>A0AAW4N6N7_9BACT</name>
<evidence type="ECO:0000313" key="2">
    <source>
        <dbReference type="Proteomes" id="UP001196765"/>
    </source>
</evidence>
<accession>A0AAW4N6N7</accession>
<dbReference type="Proteomes" id="UP001196765">
    <property type="component" value="Unassembled WGS sequence"/>
</dbReference>
<dbReference type="AlphaFoldDB" id="A0AAW4N6N7"/>